<dbReference type="CDD" id="cd11715">
    <property type="entry name" value="THUMP_AdoMetMT"/>
    <property type="match status" value="1"/>
</dbReference>
<sequence length="376" mass="42158">MEIIFILSGENETLPKAEVTASLETENVSFNIKYHQNGILIIEIADEDSAVIEVIGKKVAYTHEICKLLFKTSIPHLNDDIQKYPWKDIISQDYAVRVKRVGIDPDFNSQAMEIELGGIIKKELGDEAIVNLENPDTFLRTIVLDNSAPEHKTFGTCENIKFSRLRSCAPQTSKAKLSNVLVSEQLIKRSKKHYNDLKPHKRPFFYPGSMSPKLARGMVNLARAKKGSTVLDPFCGTGGILIEAGIVGARVIGTDIDEKMVEGTKKNLEYCNIKDYTIFQGDARYITLEEKVDAIVTDPPYGISASTAGIDSKKIYEESLASMQGLLKEDGYICMATPHYLDIHELVSHTKFKIIEQYKIRMHKSLTRVISVLTKK</sequence>
<proteinExistence type="inferred from homology"/>
<dbReference type="Gene3D" id="3.30.2130.30">
    <property type="match status" value="1"/>
</dbReference>
<keyword evidence="5 17" id="KW-0489">Methyltransferase</keyword>
<dbReference type="GO" id="GO:0160101">
    <property type="term" value="F:tRNA (guanine(10)-N2)-dimethyltransferase activity"/>
    <property type="evidence" value="ECO:0007669"/>
    <property type="project" value="UniProtKB-EC"/>
</dbReference>
<dbReference type="Proteomes" id="UP000217784">
    <property type="component" value="Unassembled WGS sequence"/>
</dbReference>
<evidence type="ECO:0000259" key="16">
    <source>
        <dbReference type="PROSITE" id="PS51165"/>
    </source>
</evidence>
<evidence type="ECO:0000256" key="5">
    <source>
        <dbReference type="ARBA" id="ARBA00022603"/>
    </source>
</evidence>
<dbReference type="Pfam" id="PF02926">
    <property type="entry name" value="THUMP"/>
    <property type="match status" value="1"/>
</dbReference>
<organism evidence="17 18">
    <name type="scientific">Methanobacterium bryantii</name>
    <dbReference type="NCBI Taxonomy" id="2161"/>
    <lineage>
        <taxon>Archaea</taxon>
        <taxon>Methanobacteriati</taxon>
        <taxon>Methanobacteriota</taxon>
        <taxon>Methanomada group</taxon>
        <taxon>Methanobacteria</taxon>
        <taxon>Methanobacteriales</taxon>
        <taxon>Methanobacteriaceae</taxon>
        <taxon>Methanobacterium</taxon>
    </lineage>
</organism>
<comment type="similarity">
    <text evidence="12">Belongs to the methyltransferase superfamily. Trm-G10 family.</text>
</comment>
<evidence type="ECO:0000256" key="10">
    <source>
        <dbReference type="ARBA" id="ARBA00051883"/>
    </source>
</evidence>
<dbReference type="PROSITE" id="PS01261">
    <property type="entry name" value="UPF0020"/>
    <property type="match status" value="1"/>
</dbReference>
<dbReference type="OrthoDB" id="7080at2157"/>
<evidence type="ECO:0000256" key="3">
    <source>
        <dbReference type="ARBA" id="ARBA00022490"/>
    </source>
</evidence>
<dbReference type="SUPFAM" id="SSF53335">
    <property type="entry name" value="S-adenosyl-L-methionine-dependent methyltransferases"/>
    <property type="match status" value="1"/>
</dbReference>
<dbReference type="PROSITE" id="PS51165">
    <property type="entry name" value="THUMP"/>
    <property type="match status" value="1"/>
</dbReference>
<comment type="function">
    <text evidence="11">Catalyzes the adenosylmethionine-dependent methylation of the exocyclic amino group (N(2)) of guanosine at position 10 of various tRNAs. Acts via a two-step process that leads to the formation of either N(2)-monomethyl (m(2)G) or N(2)-dimethylguanosine (m(2)(2)G).</text>
</comment>
<dbReference type="GO" id="GO:0030488">
    <property type="term" value="P:tRNA methylation"/>
    <property type="evidence" value="ECO:0007669"/>
    <property type="project" value="TreeGrafter"/>
</dbReference>
<evidence type="ECO:0000256" key="15">
    <source>
        <dbReference type="PROSITE-ProRule" id="PRU00529"/>
    </source>
</evidence>
<evidence type="ECO:0000256" key="1">
    <source>
        <dbReference type="ARBA" id="ARBA00004496"/>
    </source>
</evidence>
<dbReference type="EMBL" id="LMVM01000001">
    <property type="protein sequence ID" value="PAV06009.1"/>
    <property type="molecule type" value="Genomic_DNA"/>
</dbReference>
<evidence type="ECO:0000256" key="8">
    <source>
        <dbReference type="ARBA" id="ARBA00022694"/>
    </source>
</evidence>
<comment type="catalytic activity">
    <reaction evidence="10">
        <text>guanosine(10) in tRNA + 2 S-adenosyl-L-methionine = N(2)-dimethylguanosine(10) in tRNA + 2 S-adenosyl-L-homocysteine + 2 H(+)</text>
        <dbReference type="Rhea" id="RHEA:43124"/>
        <dbReference type="Rhea" id="RHEA-COMP:10355"/>
        <dbReference type="Rhea" id="RHEA-COMP:10358"/>
        <dbReference type="ChEBI" id="CHEBI:15378"/>
        <dbReference type="ChEBI" id="CHEBI:57856"/>
        <dbReference type="ChEBI" id="CHEBI:59789"/>
        <dbReference type="ChEBI" id="CHEBI:74269"/>
        <dbReference type="ChEBI" id="CHEBI:74513"/>
        <dbReference type="EC" id="2.1.1.213"/>
    </reaction>
</comment>
<dbReference type="Gene3D" id="3.40.50.150">
    <property type="entry name" value="Vaccinia Virus protein VP39"/>
    <property type="match status" value="1"/>
</dbReference>
<evidence type="ECO:0000256" key="9">
    <source>
        <dbReference type="ARBA" id="ARBA00022884"/>
    </source>
</evidence>
<dbReference type="PANTHER" id="PTHR14911:SF21">
    <property type="entry name" value="N2-METHYLGUANOSINE TRNA METHYLTRANSFERASE"/>
    <property type="match status" value="1"/>
</dbReference>
<feature type="domain" description="THUMP" evidence="16">
    <location>
        <begin position="50"/>
        <end position="158"/>
    </location>
</feature>
<keyword evidence="18" id="KW-1185">Reference proteome</keyword>
<dbReference type="PIRSF" id="PIRSF017259">
    <property type="entry name" value="tRNA_mtfrase_TRM11"/>
    <property type="match status" value="1"/>
</dbReference>
<evidence type="ECO:0000256" key="7">
    <source>
        <dbReference type="ARBA" id="ARBA00022691"/>
    </source>
</evidence>
<dbReference type="PRINTS" id="PR00507">
    <property type="entry name" value="N12N6MTFRASE"/>
</dbReference>
<dbReference type="InterPro" id="IPR004114">
    <property type="entry name" value="THUMP_dom"/>
</dbReference>
<dbReference type="SUPFAM" id="SSF143437">
    <property type="entry name" value="THUMP domain-like"/>
    <property type="match status" value="1"/>
</dbReference>
<dbReference type="GO" id="GO:0000049">
    <property type="term" value="F:tRNA binding"/>
    <property type="evidence" value="ECO:0007669"/>
    <property type="project" value="UniProtKB-KW"/>
</dbReference>
<keyword evidence="9 15" id="KW-0694">RNA-binding</keyword>
<keyword evidence="6 17" id="KW-0808">Transferase</keyword>
<keyword evidence="8" id="KW-0819">tRNA processing</keyword>
<dbReference type="InterPro" id="IPR002052">
    <property type="entry name" value="DNA_methylase_N6_adenine_CS"/>
</dbReference>
<dbReference type="FunFam" id="3.40.50.150:FF:000251">
    <property type="entry name" value="Putative RNA methylase"/>
    <property type="match status" value="1"/>
</dbReference>
<keyword evidence="3" id="KW-0963">Cytoplasm</keyword>
<dbReference type="AlphaFoldDB" id="A0A2A2H9B4"/>
<dbReference type="InterPro" id="IPR029063">
    <property type="entry name" value="SAM-dependent_MTases_sf"/>
</dbReference>
<name>A0A2A2H9B4_METBR</name>
<evidence type="ECO:0000256" key="13">
    <source>
        <dbReference type="ARBA" id="ARBA00066936"/>
    </source>
</evidence>
<keyword evidence="4" id="KW-0820">tRNA-binding</keyword>
<accession>A0A2A2H9B4</accession>
<reference evidence="17 18" key="1">
    <citation type="journal article" date="2017" name="BMC Genomics">
        <title>Genomic analysis of methanogenic archaea reveals a shift towards energy conservation.</title>
        <authorList>
            <person name="Gilmore S.P."/>
            <person name="Henske J.K."/>
            <person name="Sexton J.A."/>
            <person name="Solomon K.V."/>
            <person name="Seppala S."/>
            <person name="Yoo J.I."/>
            <person name="Huyett L.M."/>
            <person name="Pressman A."/>
            <person name="Cogan J.Z."/>
            <person name="Kivenson V."/>
            <person name="Peng X."/>
            <person name="Tan Y."/>
            <person name="Valentine D.L."/>
            <person name="O'Malley M.A."/>
        </authorList>
    </citation>
    <scope>NUCLEOTIDE SEQUENCE [LARGE SCALE GENOMIC DNA]</scope>
    <source>
        <strain evidence="17 18">M.o.H.</strain>
    </source>
</reference>
<comment type="caution">
    <text evidence="17">The sequence shown here is derived from an EMBL/GenBank/DDBJ whole genome shotgun (WGS) entry which is preliminary data.</text>
</comment>
<evidence type="ECO:0000313" key="17">
    <source>
        <dbReference type="EMBL" id="PAV06009.1"/>
    </source>
</evidence>
<keyword evidence="7" id="KW-0949">S-adenosyl-L-methionine</keyword>
<dbReference type="Pfam" id="PF01170">
    <property type="entry name" value="UPF0020"/>
    <property type="match status" value="1"/>
</dbReference>
<dbReference type="EC" id="2.1.1.213" evidence="13"/>
<dbReference type="InterPro" id="IPR053943">
    <property type="entry name" value="RlmKL-like_Mtase_CS"/>
</dbReference>
<evidence type="ECO:0000313" key="18">
    <source>
        <dbReference type="Proteomes" id="UP000217784"/>
    </source>
</evidence>
<dbReference type="InterPro" id="IPR000241">
    <property type="entry name" value="RlmKL-like_Mtase"/>
</dbReference>
<comment type="subcellular location">
    <subcellularLocation>
        <location evidence="1">Cytoplasm</location>
    </subcellularLocation>
</comment>
<evidence type="ECO:0000256" key="14">
    <source>
        <dbReference type="ARBA" id="ARBA00082665"/>
    </source>
</evidence>
<dbReference type="GO" id="GO:0005737">
    <property type="term" value="C:cytoplasm"/>
    <property type="evidence" value="ECO:0007669"/>
    <property type="project" value="UniProtKB-SubCell"/>
</dbReference>
<evidence type="ECO:0000256" key="2">
    <source>
        <dbReference type="ARBA" id="ARBA00011245"/>
    </source>
</evidence>
<dbReference type="CDD" id="cd02440">
    <property type="entry name" value="AdoMet_MTases"/>
    <property type="match status" value="1"/>
</dbReference>
<comment type="subunit">
    <text evidence="2">Monomer.</text>
</comment>
<dbReference type="RefSeq" id="WP_069583459.1">
    <property type="nucleotide sequence ID" value="NZ_LMVM01000001.1"/>
</dbReference>
<evidence type="ECO:0000256" key="12">
    <source>
        <dbReference type="ARBA" id="ARBA00061338"/>
    </source>
</evidence>
<protein>
    <recommendedName>
        <fullName evidence="13">tRNA (guanine(10)-N(2))-dimethyltransferase</fullName>
        <ecNumber evidence="13">2.1.1.213</ecNumber>
    </recommendedName>
    <alternativeName>
        <fullName evidence="14">tRNA:G10 dimethyltransferase</fullName>
    </alternativeName>
</protein>
<evidence type="ECO:0000256" key="11">
    <source>
        <dbReference type="ARBA" id="ARBA00054380"/>
    </source>
</evidence>
<evidence type="ECO:0000256" key="6">
    <source>
        <dbReference type="ARBA" id="ARBA00022679"/>
    </source>
</evidence>
<evidence type="ECO:0000256" key="4">
    <source>
        <dbReference type="ARBA" id="ARBA00022555"/>
    </source>
</evidence>
<dbReference type="PANTHER" id="PTHR14911">
    <property type="entry name" value="THUMP DOMAIN-CONTAINING"/>
    <property type="match status" value="1"/>
</dbReference>
<gene>
    <name evidence="17" type="ORF">ASJ80_14280</name>
</gene>
<dbReference type="PROSITE" id="PS00092">
    <property type="entry name" value="N6_MTASE"/>
    <property type="match status" value="1"/>
</dbReference>